<dbReference type="PROSITE" id="PS50005">
    <property type="entry name" value="TPR"/>
    <property type="match status" value="1"/>
</dbReference>
<dbReference type="STRING" id="152268.A6K24_21635"/>
<gene>
    <name evidence="2" type="ORF">A6K24_21635</name>
</gene>
<organism evidence="2 3">
    <name type="scientific">Metabacillus litoralis</name>
    <dbReference type="NCBI Taxonomy" id="152268"/>
    <lineage>
        <taxon>Bacteria</taxon>
        <taxon>Bacillati</taxon>
        <taxon>Bacillota</taxon>
        <taxon>Bacilli</taxon>
        <taxon>Bacillales</taxon>
        <taxon>Bacillaceae</taxon>
        <taxon>Metabacillus</taxon>
    </lineage>
</organism>
<dbReference type="PANTHER" id="PTHR12558">
    <property type="entry name" value="CELL DIVISION CYCLE 16,23,27"/>
    <property type="match status" value="1"/>
</dbReference>
<keyword evidence="3" id="KW-1185">Reference proteome</keyword>
<dbReference type="SUPFAM" id="SSF48452">
    <property type="entry name" value="TPR-like"/>
    <property type="match status" value="2"/>
</dbReference>
<dbReference type="Pfam" id="PF25058">
    <property type="entry name" value="ARM_TT21"/>
    <property type="match status" value="1"/>
</dbReference>
<dbReference type="Pfam" id="PF13429">
    <property type="entry name" value="TPR_15"/>
    <property type="match status" value="1"/>
</dbReference>
<dbReference type="OrthoDB" id="2080803at2"/>
<dbReference type="EMBL" id="LWSG01000013">
    <property type="protein sequence ID" value="OAS86325.1"/>
    <property type="molecule type" value="Genomic_DNA"/>
</dbReference>
<name>A0A179SXG9_9BACI</name>
<dbReference type="InterPro" id="IPR019734">
    <property type="entry name" value="TPR_rpt"/>
</dbReference>
<reference evidence="3" key="1">
    <citation type="submission" date="2016-04" db="EMBL/GenBank/DDBJ databases">
        <authorList>
            <person name="Lyu Z."/>
            <person name="Lyu W."/>
        </authorList>
    </citation>
    <scope>NUCLEOTIDE SEQUENCE [LARGE SCALE GENOMIC DNA]</scope>
    <source>
        <strain evidence="3">C44</strain>
    </source>
</reference>
<evidence type="ECO:0000313" key="2">
    <source>
        <dbReference type="EMBL" id="OAS86325.1"/>
    </source>
</evidence>
<dbReference type="AlphaFoldDB" id="A0A179SXG9"/>
<evidence type="ECO:0000256" key="1">
    <source>
        <dbReference type="PROSITE-ProRule" id="PRU00339"/>
    </source>
</evidence>
<protein>
    <submittedName>
        <fullName evidence="2">Uncharacterized protein</fullName>
    </submittedName>
</protein>
<dbReference type="InterPro" id="IPR011990">
    <property type="entry name" value="TPR-like_helical_dom_sf"/>
</dbReference>
<accession>A0A179SXG9</accession>
<feature type="repeat" description="TPR" evidence="1">
    <location>
        <begin position="375"/>
        <end position="408"/>
    </location>
</feature>
<dbReference type="Gene3D" id="1.25.40.10">
    <property type="entry name" value="Tetratricopeptide repeat domain"/>
    <property type="match status" value="3"/>
</dbReference>
<dbReference type="RefSeq" id="WP_066331918.1">
    <property type="nucleotide sequence ID" value="NZ_LWSG01000013.1"/>
</dbReference>
<dbReference type="PANTHER" id="PTHR12558:SF13">
    <property type="entry name" value="CELL DIVISION CYCLE PROTEIN 27 HOMOLOG"/>
    <property type="match status" value="1"/>
</dbReference>
<dbReference type="SMART" id="SM00028">
    <property type="entry name" value="TPR"/>
    <property type="match status" value="6"/>
</dbReference>
<evidence type="ECO:0000313" key="3">
    <source>
        <dbReference type="Proteomes" id="UP000078534"/>
    </source>
</evidence>
<sequence>MFNQVLNEAINLVNKGETEEGLNLLANILPTLHDEEKLHLADQYYQWGIIDQAHEIVEELHFLYPEETQVTLFLAELFLDLEKEEEAINLLNTITSDHEAYPQALLLLADLYQMQGLAEVSEQKLQEAKQLLPEEPVIDFALGEFYFHQGQYKHAIPFYKAIVKDQKSISGVSIEQRLAECLSATGEFEESLDYYKQAVIEQEDLNTLFGYGFTAYQGGFYKTAIQQFTRLKEADPHFSSLYLYLAKAYENEGLLPESLETVQEGIKVDEYNKELYLYGGKIAIKSGHIHDAENLLRETLAIDPGHIEAAITLTHIFLQEERYDDVIDLISESKRYGEEDPQFEWNLARAYHQKEEYSEALNHYQLAYNSFKDQREFLHEYGYFLLEEGRKQEAKEIFEKILMQDPSNVEIGEILLQLEDEF</sequence>
<keyword evidence="1" id="KW-0802">TPR repeat</keyword>
<proteinExistence type="predicted"/>
<dbReference type="Proteomes" id="UP000078534">
    <property type="component" value="Unassembled WGS sequence"/>
</dbReference>
<comment type="caution">
    <text evidence="2">The sequence shown here is derived from an EMBL/GenBank/DDBJ whole genome shotgun (WGS) entry which is preliminary data.</text>
</comment>